<dbReference type="RefSeq" id="WP_133442248.1">
    <property type="nucleotide sequence ID" value="NZ_CP034726.1"/>
</dbReference>
<feature type="domain" description="Pyruvate kinase barrel" evidence="17">
    <location>
        <begin position="1"/>
        <end position="330"/>
    </location>
</feature>
<keyword evidence="6 16" id="KW-0808">Transferase</keyword>
<dbReference type="Proteomes" id="UP000294321">
    <property type="component" value="Chromosome"/>
</dbReference>
<comment type="pathway">
    <text evidence="2 16">Carbohydrate degradation; glycolysis; pyruvate from D-glyceraldehyde 3-phosphate: step 5/5.</text>
</comment>
<dbReference type="NCBIfam" id="NF004491">
    <property type="entry name" value="PRK05826.1"/>
    <property type="match status" value="1"/>
</dbReference>
<dbReference type="EC" id="2.7.1.40" evidence="4 15"/>
<dbReference type="InterPro" id="IPR036918">
    <property type="entry name" value="Pyrv_Knase_C_sf"/>
</dbReference>
<evidence type="ECO:0000259" key="18">
    <source>
        <dbReference type="Pfam" id="PF02887"/>
    </source>
</evidence>
<evidence type="ECO:0000256" key="15">
    <source>
        <dbReference type="NCBIfam" id="TIGR01064"/>
    </source>
</evidence>
<dbReference type="InterPro" id="IPR040442">
    <property type="entry name" value="Pyrv_kinase-like_dom_sf"/>
</dbReference>
<dbReference type="GO" id="GO:0000287">
    <property type="term" value="F:magnesium ion binding"/>
    <property type="evidence" value="ECO:0007669"/>
    <property type="project" value="UniProtKB-UniRule"/>
</dbReference>
<gene>
    <name evidence="19" type="primary">pyk</name>
    <name evidence="19" type="ORF">ELX58_06015</name>
</gene>
<dbReference type="InterPro" id="IPR015806">
    <property type="entry name" value="Pyrv_Knase_insert_dom_sf"/>
</dbReference>
<evidence type="ECO:0000313" key="19">
    <source>
        <dbReference type="EMBL" id="QBP18690.1"/>
    </source>
</evidence>
<dbReference type="Gene3D" id="2.40.33.10">
    <property type="entry name" value="PK beta-barrel domain-like"/>
    <property type="match status" value="1"/>
</dbReference>
<dbReference type="EMBL" id="CP034726">
    <property type="protein sequence ID" value="QBP18690.1"/>
    <property type="molecule type" value="Genomic_DNA"/>
</dbReference>
<organism evidence="19 20">
    <name type="scientific">Acetilactobacillus jinshanensis</name>
    <dbReference type="NCBI Taxonomy" id="1720083"/>
    <lineage>
        <taxon>Bacteria</taxon>
        <taxon>Bacillati</taxon>
        <taxon>Bacillota</taxon>
        <taxon>Bacilli</taxon>
        <taxon>Lactobacillales</taxon>
        <taxon>Lactobacillaceae</taxon>
        <taxon>Acetilactobacillus</taxon>
    </lineage>
</organism>
<evidence type="ECO:0000256" key="2">
    <source>
        <dbReference type="ARBA" id="ARBA00004997"/>
    </source>
</evidence>
<comment type="cofactor">
    <cofactor evidence="1">
        <name>K(+)</name>
        <dbReference type="ChEBI" id="CHEBI:29103"/>
    </cofactor>
</comment>
<dbReference type="PRINTS" id="PR01050">
    <property type="entry name" value="PYRUVTKNASE"/>
</dbReference>
<dbReference type="NCBIfam" id="NF004978">
    <property type="entry name" value="PRK06354.1"/>
    <property type="match status" value="1"/>
</dbReference>
<evidence type="ECO:0000256" key="3">
    <source>
        <dbReference type="ARBA" id="ARBA00008663"/>
    </source>
</evidence>
<evidence type="ECO:0000256" key="11">
    <source>
        <dbReference type="ARBA" id="ARBA00022842"/>
    </source>
</evidence>
<keyword evidence="11 16" id="KW-0460">Magnesium</keyword>
<dbReference type="NCBIfam" id="TIGR01064">
    <property type="entry name" value="pyruv_kin"/>
    <property type="match status" value="1"/>
</dbReference>
<dbReference type="SUPFAM" id="SSF51621">
    <property type="entry name" value="Phosphoenolpyruvate/pyruvate domain"/>
    <property type="match status" value="1"/>
</dbReference>
<evidence type="ECO:0000256" key="16">
    <source>
        <dbReference type="RuleBase" id="RU000504"/>
    </source>
</evidence>
<evidence type="ECO:0000256" key="6">
    <source>
        <dbReference type="ARBA" id="ARBA00022679"/>
    </source>
</evidence>
<protein>
    <recommendedName>
        <fullName evidence="5 15">Pyruvate kinase</fullName>
        <ecNumber evidence="4 15">2.7.1.40</ecNumber>
    </recommendedName>
</protein>
<dbReference type="SUPFAM" id="SSF50800">
    <property type="entry name" value="PK beta-barrel domain-like"/>
    <property type="match status" value="1"/>
</dbReference>
<evidence type="ECO:0000259" key="17">
    <source>
        <dbReference type="Pfam" id="PF00224"/>
    </source>
</evidence>
<comment type="similarity">
    <text evidence="3 16">Belongs to the pyruvate kinase family.</text>
</comment>
<keyword evidence="13 16" id="KW-0324">Glycolysis</keyword>
<evidence type="ECO:0000256" key="12">
    <source>
        <dbReference type="ARBA" id="ARBA00022958"/>
    </source>
</evidence>
<comment type="catalytic activity">
    <reaction evidence="16">
        <text>pyruvate + ATP = phosphoenolpyruvate + ADP + H(+)</text>
        <dbReference type="Rhea" id="RHEA:18157"/>
        <dbReference type="ChEBI" id="CHEBI:15361"/>
        <dbReference type="ChEBI" id="CHEBI:15378"/>
        <dbReference type="ChEBI" id="CHEBI:30616"/>
        <dbReference type="ChEBI" id="CHEBI:58702"/>
        <dbReference type="ChEBI" id="CHEBI:456216"/>
        <dbReference type="EC" id="2.7.1.40"/>
    </reaction>
</comment>
<keyword evidence="7" id="KW-0479">Metal-binding</keyword>
<evidence type="ECO:0000256" key="5">
    <source>
        <dbReference type="ARBA" id="ARBA00018587"/>
    </source>
</evidence>
<keyword evidence="8" id="KW-0547">Nucleotide-binding</keyword>
<reference evidence="20" key="1">
    <citation type="submission" date="2018-12" db="EMBL/GenBank/DDBJ databases">
        <title>A new species of lactobacillus.</title>
        <authorList>
            <person name="Jian Y."/>
            <person name="Xin L."/>
            <person name="Hong Z.J."/>
            <person name="Ming L.Z."/>
            <person name="Hong X.Z."/>
        </authorList>
    </citation>
    <scope>NUCLEOTIDE SEQUENCE [LARGE SCALE GENOMIC DNA]</scope>
    <source>
        <strain evidence="20">HSLZ-75</strain>
    </source>
</reference>
<dbReference type="InterPro" id="IPR015793">
    <property type="entry name" value="Pyrv_Knase_brl"/>
</dbReference>
<sequence>MKKTKIVSTLGPASFTVPKIAKLIKAGANVFRFNFSHGSHPEHFKRYKMVVQAEKQTGMNVGIDCDTKGAEIRTTANKDGKKFTYHPGDTFNIGMDADGKKETTKDLVQSTYDGLFDDVHVGGHVMFDDGILDTICVSKDSSKRQLHVKVQNTATLGSRKTADIPGAIVNLPGVTKKDENDIRFACENMHINFITASFLRKPQDVRDIQKILKDENMTDVQIFPKLENQEGIDNLPQIMKFADGVMVPRGDMAVNIPFENVPLVQKHMIHYCNKIGKPVITATQMEASMAVNPRPSRAEVSDCADAVFDGTDATMLSGETANGDWPVHAVASMARIDTKAENHFAEYGYPRPKFDGGDTEEAVAHSATLEATDLGIKTIVCFAKNGHMPRMFSKYHPNADVLALVPTERIRDGLTIDWGIHPVMAKAPADFKSALQEAMSEAVNSGLAKKGDKILVAMATPVKGAFVVTVK</sequence>
<evidence type="ECO:0000256" key="14">
    <source>
        <dbReference type="ARBA" id="ARBA00023317"/>
    </source>
</evidence>
<dbReference type="Pfam" id="PF02887">
    <property type="entry name" value="PK_C"/>
    <property type="match status" value="1"/>
</dbReference>
<dbReference type="InterPro" id="IPR001697">
    <property type="entry name" value="Pyr_Knase"/>
</dbReference>
<dbReference type="GO" id="GO:0004743">
    <property type="term" value="F:pyruvate kinase activity"/>
    <property type="evidence" value="ECO:0007669"/>
    <property type="project" value="UniProtKB-UniRule"/>
</dbReference>
<evidence type="ECO:0000256" key="1">
    <source>
        <dbReference type="ARBA" id="ARBA00001958"/>
    </source>
</evidence>
<dbReference type="KEGG" id="lji:ELX58_06015"/>
<keyword evidence="9 16" id="KW-0418">Kinase</keyword>
<keyword evidence="10" id="KW-0067">ATP-binding</keyword>
<dbReference type="GO" id="GO:0005524">
    <property type="term" value="F:ATP binding"/>
    <property type="evidence" value="ECO:0007669"/>
    <property type="project" value="UniProtKB-KW"/>
</dbReference>
<dbReference type="OrthoDB" id="9812123at2"/>
<dbReference type="Gene3D" id="3.20.20.60">
    <property type="entry name" value="Phosphoenolpyruvate-binding domains"/>
    <property type="match status" value="1"/>
</dbReference>
<dbReference type="InterPro" id="IPR011037">
    <property type="entry name" value="Pyrv_Knase-like_insert_dom_sf"/>
</dbReference>
<dbReference type="SUPFAM" id="SSF52935">
    <property type="entry name" value="PK C-terminal domain-like"/>
    <property type="match status" value="1"/>
</dbReference>
<dbReference type="GO" id="GO:0030955">
    <property type="term" value="F:potassium ion binding"/>
    <property type="evidence" value="ECO:0007669"/>
    <property type="project" value="UniProtKB-UniRule"/>
</dbReference>
<evidence type="ECO:0000256" key="9">
    <source>
        <dbReference type="ARBA" id="ARBA00022777"/>
    </source>
</evidence>
<proteinExistence type="inferred from homology"/>
<keyword evidence="12" id="KW-0630">Potassium</keyword>
<keyword evidence="20" id="KW-1185">Reference proteome</keyword>
<evidence type="ECO:0000256" key="13">
    <source>
        <dbReference type="ARBA" id="ARBA00023152"/>
    </source>
</evidence>
<keyword evidence="14 19" id="KW-0670">Pyruvate</keyword>
<dbReference type="Gene3D" id="3.40.1380.20">
    <property type="entry name" value="Pyruvate kinase, C-terminal domain"/>
    <property type="match status" value="1"/>
</dbReference>
<dbReference type="InterPro" id="IPR015813">
    <property type="entry name" value="Pyrv/PenolPyrv_kinase-like_dom"/>
</dbReference>
<dbReference type="Pfam" id="PF00224">
    <property type="entry name" value="PK"/>
    <property type="match status" value="1"/>
</dbReference>
<dbReference type="AlphaFoldDB" id="A0A4P6ZNA6"/>
<evidence type="ECO:0000256" key="7">
    <source>
        <dbReference type="ARBA" id="ARBA00022723"/>
    </source>
</evidence>
<dbReference type="InterPro" id="IPR015795">
    <property type="entry name" value="Pyrv_Knase_C"/>
</dbReference>
<evidence type="ECO:0000313" key="20">
    <source>
        <dbReference type="Proteomes" id="UP000294321"/>
    </source>
</evidence>
<dbReference type="PANTHER" id="PTHR11817">
    <property type="entry name" value="PYRUVATE KINASE"/>
    <property type="match status" value="1"/>
</dbReference>
<dbReference type="UniPathway" id="UPA00109">
    <property type="reaction ID" value="UER00188"/>
</dbReference>
<evidence type="ECO:0000256" key="4">
    <source>
        <dbReference type="ARBA" id="ARBA00012142"/>
    </source>
</evidence>
<evidence type="ECO:0000256" key="10">
    <source>
        <dbReference type="ARBA" id="ARBA00022840"/>
    </source>
</evidence>
<name>A0A4P6ZNA6_9LACO</name>
<dbReference type="GO" id="GO:0016301">
    <property type="term" value="F:kinase activity"/>
    <property type="evidence" value="ECO:0007669"/>
    <property type="project" value="UniProtKB-KW"/>
</dbReference>
<feature type="domain" description="Pyruvate kinase C-terminal" evidence="18">
    <location>
        <begin position="361"/>
        <end position="463"/>
    </location>
</feature>
<accession>A0A4P6ZNA6</accession>
<evidence type="ECO:0000256" key="8">
    <source>
        <dbReference type="ARBA" id="ARBA00022741"/>
    </source>
</evidence>